<dbReference type="GeneID" id="178759"/>
<gene>
    <name evidence="5 7" type="primary">apx-1</name>
    <name evidence="5" type="ORF">CELE_K08D9.3</name>
    <name evidence="7" type="ORF">K08D9.3</name>
</gene>
<evidence type="ECO:0000259" key="4">
    <source>
        <dbReference type="PROSITE" id="PS50026"/>
    </source>
</evidence>
<feature type="region of interest" description="Disordered" evidence="2">
    <location>
        <begin position="164"/>
        <end position="192"/>
    </location>
</feature>
<keyword evidence="3" id="KW-1133">Transmembrane helix</keyword>
<protein>
    <submittedName>
        <fullName evidence="5">EGF-like domain-containing protein</fullName>
    </submittedName>
</protein>
<dbReference type="PROSITE" id="PS50026">
    <property type="entry name" value="EGF_3"/>
    <property type="match status" value="1"/>
</dbReference>
<dbReference type="PROSITE" id="PS00022">
    <property type="entry name" value="EGF_1"/>
    <property type="match status" value="1"/>
</dbReference>
<feature type="compositionally biased region" description="Low complexity" evidence="2">
    <location>
        <begin position="129"/>
        <end position="150"/>
    </location>
</feature>
<evidence type="ECO:0000313" key="5">
    <source>
        <dbReference type="EMBL" id="CUV67105.1"/>
    </source>
</evidence>
<dbReference type="SMR" id="A0A0S4XRY4"/>
<keyword evidence="1" id="KW-1015">Disulfide bond</keyword>
<keyword evidence="3" id="KW-0812">Transmembrane</keyword>
<evidence type="ECO:0000256" key="2">
    <source>
        <dbReference type="SAM" id="MobiDB-lite"/>
    </source>
</evidence>
<dbReference type="EMBL" id="BX284605">
    <property type="protein sequence ID" value="CUV67105.1"/>
    <property type="molecule type" value="Genomic_DNA"/>
</dbReference>
<keyword evidence="6" id="KW-1185">Reference proteome</keyword>
<dbReference type="ExpressionAtlas" id="A0A0S4XRY4">
    <property type="expression patterns" value="baseline and differential"/>
</dbReference>
<evidence type="ECO:0000256" key="3">
    <source>
        <dbReference type="SAM" id="Phobius"/>
    </source>
</evidence>
<feature type="transmembrane region" description="Helical" evidence="3">
    <location>
        <begin position="90"/>
        <end position="113"/>
    </location>
</feature>
<feature type="domain" description="EGF-like" evidence="4">
    <location>
        <begin position="1"/>
        <end position="20"/>
    </location>
</feature>
<keyword evidence="1" id="KW-0245">EGF-like domain</keyword>
<feature type="disulfide bond" evidence="1">
    <location>
        <begin position="10"/>
        <end position="19"/>
    </location>
</feature>
<comment type="caution">
    <text evidence="1">Lacks conserved residue(s) required for the propagation of feature annotation.</text>
</comment>
<dbReference type="Proteomes" id="UP000001940">
    <property type="component" value="Chromosome V"/>
</dbReference>
<dbReference type="Bgee" id="WBGene00000168">
    <property type="expression patterns" value="Expressed in somatic blastomere (C elegans) and 20 other cell types or tissues"/>
</dbReference>
<dbReference type="RefSeq" id="NP_001305192.1">
    <property type="nucleotide sequence ID" value="NM_001318263.3"/>
</dbReference>
<dbReference type="InterPro" id="IPR000742">
    <property type="entry name" value="EGF"/>
</dbReference>
<organism evidence="5 6">
    <name type="scientific">Caenorhabditis elegans</name>
    <dbReference type="NCBI Taxonomy" id="6239"/>
    <lineage>
        <taxon>Eukaryota</taxon>
        <taxon>Metazoa</taxon>
        <taxon>Ecdysozoa</taxon>
        <taxon>Nematoda</taxon>
        <taxon>Chromadorea</taxon>
        <taxon>Rhabditida</taxon>
        <taxon>Rhabditina</taxon>
        <taxon>Rhabditomorpha</taxon>
        <taxon>Rhabditoidea</taxon>
        <taxon>Rhabditidae</taxon>
        <taxon>Peloderinae</taxon>
        <taxon>Caenorhabditis</taxon>
    </lineage>
</organism>
<reference evidence="5 6" key="1">
    <citation type="journal article" date="1998" name="Science">
        <title>Genome sequence of the nematode C. elegans: a platform for investigating biology.</title>
        <authorList>
            <consortium name="The C. elegans sequencing consortium"/>
            <person name="Sulson J.E."/>
            <person name="Waterston R."/>
        </authorList>
    </citation>
    <scope>NUCLEOTIDE SEQUENCE [LARGE SCALE GENOMIC DNA]</scope>
    <source>
        <strain evidence="5 6">Bristol N2</strain>
    </source>
</reference>
<keyword evidence="3" id="KW-0472">Membrane</keyword>
<sequence>MDDTNIQCKCRRGFSGKFCEIGNHGDCSAMRCSAGETCQISGDFAICVENDELLLTTNKPAETTKSVEKWREPRKTANDEQASDELQLRLIAAICVLFSVCVIGLALVSFFFYMHSFSKWKHPSSQQAGGSTILPTTTSIPMSTTSSGTGSPVYKVCIIDSEHRGNAPGSSSDSEPDHHCPPPHRHSPPPAYSSLVLYKKVPMAADDESSFRV</sequence>
<name>A0A0S4XRY4_CAEEL</name>
<feature type="region of interest" description="Disordered" evidence="2">
    <location>
        <begin position="125"/>
        <end position="150"/>
    </location>
</feature>
<dbReference type="AlphaFoldDB" id="A0A0S4XRY4"/>
<dbReference type="OrthoDB" id="5912267at2759"/>
<dbReference type="PROSITE" id="PS01186">
    <property type="entry name" value="EGF_2"/>
    <property type="match status" value="1"/>
</dbReference>
<evidence type="ECO:0000313" key="6">
    <source>
        <dbReference type="Proteomes" id="UP000001940"/>
    </source>
</evidence>
<dbReference type="AGR" id="WB:WBGene00000168"/>
<dbReference type="WormBase" id="K08D9.3e">
    <property type="protein sequence ID" value="CE51188"/>
    <property type="gene ID" value="WBGene00000168"/>
    <property type="gene designation" value="apx-1"/>
</dbReference>
<proteinExistence type="predicted"/>
<accession>A0A0S4XRY4</accession>
<dbReference type="CTD" id="178759"/>
<evidence type="ECO:0000313" key="7">
    <source>
        <dbReference type="WormBase" id="K08D9.3e"/>
    </source>
</evidence>
<evidence type="ECO:0000256" key="1">
    <source>
        <dbReference type="PROSITE-ProRule" id="PRU00076"/>
    </source>
</evidence>